<name>V4B2A3_LOTGI</name>
<keyword evidence="4" id="KW-0274">FAD</keyword>
<proteinExistence type="inferred from homology"/>
<evidence type="ECO:0000256" key="7">
    <source>
        <dbReference type="SAM" id="Phobius"/>
    </source>
</evidence>
<keyword evidence="9" id="KW-1185">Reference proteome</keyword>
<gene>
    <name evidence="8" type="ORF">LOTGIDRAFT_198008</name>
</gene>
<organism evidence="8 9">
    <name type="scientific">Lottia gigantea</name>
    <name type="common">Giant owl limpet</name>
    <dbReference type="NCBI Taxonomy" id="225164"/>
    <lineage>
        <taxon>Eukaryota</taxon>
        <taxon>Metazoa</taxon>
        <taxon>Spiralia</taxon>
        <taxon>Lophotrochozoa</taxon>
        <taxon>Mollusca</taxon>
        <taxon>Gastropoda</taxon>
        <taxon>Patellogastropoda</taxon>
        <taxon>Lottioidea</taxon>
        <taxon>Lottiidae</taxon>
        <taxon>Lottia</taxon>
    </lineage>
</organism>
<keyword evidence="2" id="KW-0285">Flavoprotein</keyword>
<dbReference type="CTD" id="20245283"/>
<evidence type="ECO:0000256" key="1">
    <source>
        <dbReference type="ARBA" id="ARBA00005855"/>
    </source>
</evidence>
<dbReference type="STRING" id="225164.V4B2A3"/>
<keyword evidence="6" id="KW-0520">NAD</keyword>
<dbReference type="Gene3D" id="3.50.50.60">
    <property type="entry name" value="FAD/NAD(P)-binding domain"/>
    <property type="match status" value="2"/>
</dbReference>
<evidence type="ECO:0000256" key="5">
    <source>
        <dbReference type="ARBA" id="ARBA00022857"/>
    </source>
</evidence>
<dbReference type="OrthoDB" id="38045at2759"/>
<dbReference type="OMA" id="AFMFADW"/>
<evidence type="ECO:0000256" key="6">
    <source>
        <dbReference type="ARBA" id="ARBA00023027"/>
    </source>
</evidence>
<dbReference type="InterPro" id="IPR036188">
    <property type="entry name" value="FAD/NAD-bd_sf"/>
</dbReference>
<dbReference type="PANTHER" id="PTHR46091">
    <property type="entry name" value="BLR7054 PROTEIN"/>
    <property type="match status" value="1"/>
</dbReference>
<reference evidence="8 9" key="1">
    <citation type="journal article" date="2013" name="Nature">
        <title>Insights into bilaterian evolution from three spiralian genomes.</title>
        <authorList>
            <person name="Simakov O."/>
            <person name="Marletaz F."/>
            <person name="Cho S.J."/>
            <person name="Edsinger-Gonzales E."/>
            <person name="Havlak P."/>
            <person name="Hellsten U."/>
            <person name="Kuo D.H."/>
            <person name="Larsson T."/>
            <person name="Lv J."/>
            <person name="Arendt D."/>
            <person name="Savage R."/>
            <person name="Osoegawa K."/>
            <person name="de Jong P."/>
            <person name="Grimwood J."/>
            <person name="Chapman J.A."/>
            <person name="Shapiro H."/>
            <person name="Aerts A."/>
            <person name="Otillar R.P."/>
            <person name="Terry A.Y."/>
            <person name="Boore J.L."/>
            <person name="Grigoriev I.V."/>
            <person name="Lindberg D.R."/>
            <person name="Seaver E.C."/>
            <person name="Weisblat D.A."/>
            <person name="Putnam N.H."/>
            <person name="Rokhsar D.S."/>
        </authorList>
    </citation>
    <scope>NUCLEOTIDE SEQUENCE [LARGE SCALE GENOMIC DNA]</scope>
</reference>
<dbReference type="EMBL" id="KB203918">
    <property type="protein sequence ID" value="ESO82424.1"/>
    <property type="molecule type" value="Genomic_DNA"/>
</dbReference>
<keyword evidence="7" id="KW-0472">Membrane</keyword>
<evidence type="ECO:0000256" key="2">
    <source>
        <dbReference type="ARBA" id="ARBA00022630"/>
    </source>
</evidence>
<evidence type="ECO:0000313" key="9">
    <source>
        <dbReference type="Proteomes" id="UP000030746"/>
    </source>
</evidence>
<keyword evidence="5" id="KW-0521">NADP</keyword>
<evidence type="ECO:0000256" key="4">
    <source>
        <dbReference type="ARBA" id="ARBA00022827"/>
    </source>
</evidence>
<comment type="similarity">
    <text evidence="1">Belongs to the carotenoid/retinoid oxidoreductase family. CrtISO subfamily.</text>
</comment>
<keyword evidence="3" id="KW-0732">Signal</keyword>
<keyword evidence="7" id="KW-0812">Transmembrane</keyword>
<dbReference type="AlphaFoldDB" id="V4B2A3"/>
<evidence type="ECO:0000256" key="3">
    <source>
        <dbReference type="ARBA" id="ARBA00022729"/>
    </source>
</evidence>
<dbReference type="SUPFAM" id="SSF51905">
    <property type="entry name" value="FAD/NAD(P)-binding domain"/>
    <property type="match status" value="1"/>
</dbReference>
<dbReference type="Proteomes" id="UP000030746">
    <property type="component" value="Unassembled WGS sequence"/>
</dbReference>
<keyword evidence="7" id="KW-1133">Transmembrane helix</keyword>
<dbReference type="RefSeq" id="XP_009066927.1">
    <property type="nucleotide sequence ID" value="XM_009068679.1"/>
</dbReference>
<dbReference type="KEGG" id="lgi:LOTGIDRAFT_198008"/>
<evidence type="ECO:0000313" key="8">
    <source>
        <dbReference type="EMBL" id="ESO82424.1"/>
    </source>
</evidence>
<feature type="transmembrane region" description="Helical" evidence="7">
    <location>
        <begin position="16"/>
        <end position="34"/>
    </location>
</feature>
<dbReference type="PANTHER" id="PTHR46091:SF3">
    <property type="entry name" value="AMINE OXIDASE DOMAIN-CONTAINING PROTEIN"/>
    <property type="match status" value="1"/>
</dbReference>
<dbReference type="Pfam" id="PF13450">
    <property type="entry name" value="NAD_binding_8"/>
    <property type="match status" value="1"/>
</dbReference>
<dbReference type="HOGENOM" id="CLU_019722_1_0_1"/>
<sequence length="629" mass="70730">MIFEGFFRYISSHPSIIIGAFLFYVFVYCVSLLVNRKKPGRNPFYKNQEKPREKLVTDIKARDAILKQRFTPAKVPENLDAIVIGSGYGGLSTAAILARAGKKVLVLEQHDQAGGCCHTYYSKKGFEFDTGIHYVGNMGERESHRFFLDQLTDGQIDWVPMADDYDTVILGEASENRRYKMLRGREECIRELKKNFPKDHEAIDKYIDLIMKARAGYTGLMMLKYLPKWLCKILIFTGIIHWISEYFKYSQMSVIQVLDTLTDNIELKATLSYIFGDYGVPPKEAAFSFHGTLVGHYLGGAYYPRGGPSEIALHTIPVIEIPGGRVLVQAPVSKIIINSKGRAVGVTVKKATGDMDINAKYIISDAGVINTFQYLLPPTIATKSCIYPMIEKLGSSCSFITAFLGLEGSTEELNLNAGNIWYFTQADTDGALNKFLSLDVDDVGHQDFPLLYISSPSAKDPSFPDRFPGNSVLLVITLAKYEWFEKWKDERVKKRGDEYNAIKDRIGARIIEQCVKLNPKLEDKVTLLKVGTPVTNNYYLGTKKGEMYGLNHSMERFSPEVSMTLRPKTDIPGLYLTGQDMVTCGFVSVLYAGLLTASTILHRNLMSDLHSLRKQVIQAAKEKKDKKLD</sequence>
<protein>
    <submittedName>
        <fullName evidence="8">Uncharacterized protein</fullName>
    </submittedName>
</protein>
<feature type="transmembrane region" description="Helical" evidence="7">
    <location>
        <begin position="229"/>
        <end position="247"/>
    </location>
</feature>
<dbReference type="InterPro" id="IPR052206">
    <property type="entry name" value="Retinol_saturase"/>
</dbReference>
<accession>V4B2A3</accession>
<dbReference type="GeneID" id="20245283"/>